<evidence type="ECO:0000256" key="1">
    <source>
        <dbReference type="SAM" id="MobiDB-lite"/>
    </source>
</evidence>
<dbReference type="EMBL" id="VUOA01000021">
    <property type="protein sequence ID" value="KAA2237004.1"/>
    <property type="molecule type" value="Genomic_DNA"/>
</dbReference>
<dbReference type="InterPro" id="IPR014004">
    <property type="entry name" value="Transpt-assoc_nodulatn_dom_bac"/>
</dbReference>
<name>A0A5B2VDI4_9HYPH</name>
<feature type="compositionally biased region" description="Basic and acidic residues" evidence="1">
    <location>
        <begin position="101"/>
        <end position="122"/>
    </location>
</feature>
<reference evidence="3 4" key="1">
    <citation type="submission" date="2019-09" db="EMBL/GenBank/DDBJ databases">
        <title>Salinarimonas rosea gen. nov., sp. nov., a new member of the a-2 subgroup of the Proteobacteria.</title>
        <authorList>
            <person name="Liu J."/>
        </authorList>
    </citation>
    <scope>NUCLEOTIDE SEQUENCE [LARGE SCALE GENOMIC DNA]</scope>
    <source>
        <strain evidence="3 4">BN140002</strain>
    </source>
</reference>
<dbReference type="SMART" id="SM00749">
    <property type="entry name" value="BON"/>
    <property type="match status" value="1"/>
</dbReference>
<comment type="caution">
    <text evidence="3">The sequence shown here is derived from an EMBL/GenBank/DDBJ whole genome shotgun (WGS) entry which is preliminary data.</text>
</comment>
<dbReference type="PANTHER" id="PTHR34606:SF15">
    <property type="entry name" value="BON DOMAIN-CONTAINING PROTEIN"/>
    <property type="match status" value="1"/>
</dbReference>
<dbReference type="Proteomes" id="UP000323142">
    <property type="component" value="Unassembled WGS sequence"/>
</dbReference>
<accession>A0A5B2VDI4</accession>
<dbReference type="PROSITE" id="PS50914">
    <property type="entry name" value="BON"/>
    <property type="match status" value="1"/>
</dbReference>
<dbReference type="OrthoDB" id="680465at2"/>
<evidence type="ECO:0000313" key="3">
    <source>
        <dbReference type="EMBL" id="KAA2237004.1"/>
    </source>
</evidence>
<dbReference type="PANTHER" id="PTHR34606">
    <property type="entry name" value="BON DOMAIN-CONTAINING PROTEIN"/>
    <property type="match status" value="1"/>
</dbReference>
<feature type="region of interest" description="Disordered" evidence="1">
    <location>
        <begin position="83"/>
        <end position="122"/>
    </location>
</feature>
<dbReference type="Gene3D" id="3.30.1340.30">
    <property type="match status" value="1"/>
</dbReference>
<protein>
    <submittedName>
        <fullName evidence="3">BON domain-containing protein</fullName>
    </submittedName>
</protein>
<reference evidence="3 4" key="2">
    <citation type="submission" date="2019-09" db="EMBL/GenBank/DDBJ databases">
        <authorList>
            <person name="Jin C."/>
        </authorList>
    </citation>
    <scope>NUCLEOTIDE SEQUENCE [LARGE SCALE GENOMIC DNA]</scope>
    <source>
        <strain evidence="3 4">BN140002</strain>
    </source>
</reference>
<proteinExistence type="predicted"/>
<feature type="region of interest" description="Disordered" evidence="1">
    <location>
        <begin position="1"/>
        <end position="68"/>
    </location>
</feature>
<sequence length="172" mass="18980">MADRKPNKGPDRDTNRYSGHARDEFARSSDEEGRDRYLGDSSGGYGTGGAAIDYHDVMGSGGYGAEGYANAYADLDPARVFERIDRGDVPSQRGRGPKGYQRSDERIREDVSERLTEDPHVDASDIEVSVQSREITLSGHVASRPEKRRAEDIAEAVSGVAHVQNNLRVRER</sequence>
<gene>
    <name evidence="3" type="ORF">F0L46_12080</name>
</gene>
<feature type="domain" description="BON" evidence="2">
    <location>
        <begin position="103"/>
        <end position="171"/>
    </location>
</feature>
<evidence type="ECO:0000313" key="4">
    <source>
        <dbReference type="Proteomes" id="UP000323142"/>
    </source>
</evidence>
<feature type="compositionally biased region" description="Basic and acidic residues" evidence="1">
    <location>
        <begin position="1"/>
        <end position="38"/>
    </location>
</feature>
<dbReference type="Pfam" id="PF04972">
    <property type="entry name" value="BON"/>
    <property type="match status" value="1"/>
</dbReference>
<dbReference type="AlphaFoldDB" id="A0A5B2VDI4"/>
<keyword evidence="4" id="KW-1185">Reference proteome</keyword>
<organism evidence="3 4">
    <name type="scientific">Salinarimonas soli</name>
    <dbReference type="NCBI Taxonomy" id="1638099"/>
    <lineage>
        <taxon>Bacteria</taxon>
        <taxon>Pseudomonadati</taxon>
        <taxon>Pseudomonadota</taxon>
        <taxon>Alphaproteobacteria</taxon>
        <taxon>Hyphomicrobiales</taxon>
        <taxon>Salinarimonadaceae</taxon>
        <taxon>Salinarimonas</taxon>
    </lineage>
</organism>
<dbReference type="InterPro" id="IPR051686">
    <property type="entry name" value="Lipoprotein_DolP"/>
</dbReference>
<evidence type="ECO:0000259" key="2">
    <source>
        <dbReference type="PROSITE" id="PS50914"/>
    </source>
</evidence>
<dbReference type="InterPro" id="IPR007055">
    <property type="entry name" value="BON_dom"/>
</dbReference>